<comment type="caution">
    <text evidence="7">The sequence shown here is derived from an EMBL/GenBank/DDBJ whole genome shotgun (WGS) entry which is preliminary data.</text>
</comment>
<name>A0A0K9H038_9BACI</name>
<evidence type="ECO:0000256" key="5">
    <source>
        <dbReference type="SAM" id="Phobius"/>
    </source>
</evidence>
<evidence type="ECO:0000313" key="7">
    <source>
        <dbReference type="EMBL" id="KMY52221.1"/>
    </source>
</evidence>
<reference evidence="8" key="1">
    <citation type="submission" date="2015-07" db="EMBL/GenBank/DDBJ databases">
        <title>Genome sequencing project for genomic taxonomy and phylogenomics of Bacillus-like bacteria.</title>
        <authorList>
            <person name="Liu B."/>
            <person name="Wang J."/>
            <person name="Zhu Y."/>
            <person name="Liu G."/>
            <person name="Chen Q."/>
            <person name="Chen Z."/>
            <person name="Lan J."/>
            <person name="Che J."/>
            <person name="Ge C."/>
            <person name="Shi H."/>
            <person name="Pan Z."/>
            <person name="Liu X."/>
        </authorList>
    </citation>
    <scope>NUCLEOTIDE SEQUENCE [LARGE SCALE GENOMIC DNA]</scope>
    <source>
        <strain evidence="8">FJAT-27997</strain>
    </source>
</reference>
<dbReference type="STRING" id="1679170.AC625_04260"/>
<keyword evidence="2 5" id="KW-0812">Transmembrane</keyword>
<evidence type="ECO:0000259" key="6">
    <source>
        <dbReference type="Pfam" id="PF06803"/>
    </source>
</evidence>
<keyword evidence="3 5" id="KW-1133">Transmembrane helix</keyword>
<feature type="domain" description="DUF1232" evidence="6">
    <location>
        <begin position="34"/>
        <end position="66"/>
    </location>
</feature>
<dbReference type="OrthoDB" id="2679475at2"/>
<dbReference type="InterPro" id="IPR010652">
    <property type="entry name" value="DUF1232"/>
</dbReference>
<evidence type="ECO:0000313" key="8">
    <source>
        <dbReference type="Proteomes" id="UP000037146"/>
    </source>
</evidence>
<comment type="subcellular location">
    <subcellularLocation>
        <location evidence="1">Endomembrane system</location>
        <topology evidence="1">Multi-pass membrane protein</topology>
    </subcellularLocation>
</comment>
<feature type="transmembrane region" description="Helical" evidence="5">
    <location>
        <begin position="29"/>
        <end position="47"/>
    </location>
</feature>
<accession>A0A0K9H038</accession>
<evidence type="ECO:0000256" key="2">
    <source>
        <dbReference type="ARBA" id="ARBA00022692"/>
    </source>
</evidence>
<dbReference type="Proteomes" id="UP000037146">
    <property type="component" value="Unassembled WGS sequence"/>
</dbReference>
<dbReference type="AlphaFoldDB" id="A0A0K9H038"/>
<sequence>MAKQFLFILKFWTFLPFLKDFFISREVQLYKKVLGIVFMIGYVVFPFDLIPDFLSFLGIVDDLMIAGIVVNWMVLLSPETLKKKHRLMR</sequence>
<feature type="transmembrane region" description="Helical" evidence="5">
    <location>
        <begin position="53"/>
        <end position="76"/>
    </location>
</feature>
<protein>
    <submittedName>
        <fullName evidence="7">Membrane protein</fullName>
    </submittedName>
</protein>
<evidence type="ECO:0000256" key="4">
    <source>
        <dbReference type="ARBA" id="ARBA00023136"/>
    </source>
</evidence>
<evidence type="ECO:0000256" key="3">
    <source>
        <dbReference type="ARBA" id="ARBA00022989"/>
    </source>
</evidence>
<dbReference type="PATRIC" id="fig|1679170.3.peg.911"/>
<gene>
    <name evidence="7" type="ORF">AC625_04260</name>
</gene>
<dbReference type="Pfam" id="PF06803">
    <property type="entry name" value="DUF1232"/>
    <property type="match status" value="1"/>
</dbReference>
<dbReference type="GO" id="GO:0012505">
    <property type="term" value="C:endomembrane system"/>
    <property type="evidence" value="ECO:0007669"/>
    <property type="project" value="UniProtKB-SubCell"/>
</dbReference>
<keyword evidence="4 5" id="KW-0472">Membrane</keyword>
<evidence type="ECO:0000256" key="1">
    <source>
        <dbReference type="ARBA" id="ARBA00004127"/>
    </source>
</evidence>
<proteinExistence type="predicted"/>
<keyword evidence="8" id="KW-1185">Reference proteome</keyword>
<dbReference type="EMBL" id="LFZW01000001">
    <property type="protein sequence ID" value="KMY52221.1"/>
    <property type="molecule type" value="Genomic_DNA"/>
</dbReference>
<organism evidence="7 8">
    <name type="scientific">Peribacillus loiseleuriae</name>
    <dbReference type="NCBI Taxonomy" id="1679170"/>
    <lineage>
        <taxon>Bacteria</taxon>
        <taxon>Bacillati</taxon>
        <taxon>Bacillota</taxon>
        <taxon>Bacilli</taxon>
        <taxon>Bacillales</taxon>
        <taxon>Bacillaceae</taxon>
        <taxon>Peribacillus</taxon>
    </lineage>
</organism>